<dbReference type="GO" id="GO:0005813">
    <property type="term" value="C:centrosome"/>
    <property type="evidence" value="ECO:0007669"/>
    <property type="project" value="TreeGrafter"/>
</dbReference>
<dbReference type="GO" id="GO:0031122">
    <property type="term" value="P:cytoplasmic microtubule organization"/>
    <property type="evidence" value="ECO:0007669"/>
    <property type="project" value="TreeGrafter"/>
</dbReference>
<accession>A0AAD8CFC0</accession>
<dbReference type="GO" id="GO:0030705">
    <property type="term" value="P:cytoskeleton-dependent intracellular transport"/>
    <property type="evidence" value="ECO:0007669"/>
    <property type="project" value="TreeGrafter"/>
</dbReference>
<evidence type="ECO:0000313" key="1">
    <source>
        <dbReference type="EMBL" id="KAK1148588.1"/>
    </source>
</evidence>
<dbReference type="PANTHER" id="PTHR18947">
    <property type="entry name" value="HOOK PROTEINS"/>
    <property type="match status" value="1"/>
</dbReference>
<evidence type="ECO:0000313" key="2">
    <source>
        <dbReference type="Proteomes" id="UP001230051"/>
    </source>
</evidence>
<dbReference type="Gene3D" id="1.10.418.10">
    <property type="entry name" value="Calponin-like domain"/>
    <property type="match status" value="1"/>
</dbReference>
<comment type="caution">
    <text evidence="1">The sequence shown here is derived from an EMBL/GenBank/DDBJ whole genome shotgun (WGS) entry which is preliminary data.</text>
</comment>
<dbReference type="AlphaFoldDB" id="A0AAD8CFC0"/>
<organism evidence="1 2">
    <name type="scientific">Acipenser oxyrinchus oxyrinchus</name>
    <dbReference type="NCBI Taxonomy" id="40147"/>
    <lineage>
        <taxon>Eukaryota</taxon>
        <taxon>Metazoa</taxon>
        <taxon>Chordata</taxon>
        <taxon>Craniata</taxon>
        <taxon>Vertebrata</taxon>
        <taxon>Euteleostomi</taxon>
        <taxon>Actinopterygii</taxon>
        <taxon>Chondrostei</taxon>
        <taxon>Acipenseriformes</taxon>
        <taxon>Acipenseridae</taxon>
        <taxon>Acipenser</taxon>
    </lineage>
</organism>
<dbReference type="SUPFAM" id="SSF116907">
    <property type="entry name" value="Hook domain"/>
    <property type="match status" value="1"/>
</dbReference>
<dbReference type="GO" id="GO:0005737">
    <property type="term" value="C:cytoplasm"/>
    <property type="evidence" value="ECO:0007669"/>
    <property type="project" value="TreeGrafter"/>
</dbReference>
<sequence length="124" mass="14349">MFEVEMEDRFVEVLEEFLASALVAWVKTFEPLVEGGDELSAPYLEVNSGSHDALRQYLRLLDGVFLNRVLRLIDPNPKAERVYRNERSDEVLRVQNLSILTRHLRQYYQVCESESVSESVSVSL</sequence>
<proteinExistence type="predicted"/>
<reference evidence="1" key="1">
    <citation type="submission" date="2022-02" db="EMBL/GenBank/DDBJ databases">
        <title>Atlantic sturgeon de novo genome assembly.</title>
        <authorList>
            <person name="Stock M."/>
            <person name="Klopp C."/>
            <person name="Guiguen Y."/>
            <person name="Cabau C."/>
            <person name="Parinello H."/>
            <person name="Santidrian Yebra-Pimentel E."/>
            <person name="Kuhl H."/>
            <person name="Dirks R.P."/>
            <person name="Guessner J."/>
            <person name="Wuertz S."/>
            <person name="Du K."/>
            <person name="Schartl M."/>
        </authorList>
    </citation>
    <scope>NUCLEOTIDE SEQUENCE</scope>
    <source>
        <strain evidence="1">STURGEONOMICS-FGT-2020</strain>
        <tissue evidence="1">Whole blood</tissue>
    </source>
</reference>
<dbReference type="GO" id="GO:0051959">
    <property type="term" value="F:dynein light intermediate chain binding"/>
    <property type="evidence" value="ECO:0007669"/>
    <property type="project" value="TreeGrafter"/>
</dbReference>
<dbReference type="Proteomes" id="UP001230051">
    <property type="component" value="Unassembled WGS sequence"/>
</dbReference>
<name>A0AAD8CFC0_ACIOX</name>
<dbReference type="EMBL" id="JAGXEW010000089">
    <property type="protein sequence ID" value="KAK1148588.1"/>
    <property type="molecule type" value="Genomic_DNA"/>
</dbReference>
<dbReference type="PANTHER" id="PTHR18947:SF35">
    <property type="entry name" value="COILED-COIL DOMAIN-CONTAINING PROTEIN 88B"/>
    <property type="match status" value="1"/>
</dbReference>
<protein>
    <submittedName>
        <fullName evidence="1">Girdin-like</fullName>
    </submittedName>
</protein>
<dbReference type="GO" id="GO:0008017">
    <property type="term" value="F:microtubule binding"/>
    <property type="evidence" value="ECO:0007669"/>
    <property type="project" value="TreeGrafter"/>
</dbReference>
<gene>
    <name evidence="1" type="primary">CCDC88C</name>
    <name evidence="1" type="ORF">AOXY_G35101</name>
</gene>
<keyword evidence="2" id="KW-1185">Reference proteome</keyword>
<dbReference type="InterPro" id="IPR036872">
    <property type="entry name" value="CH_dom_sf"/>
</dbReference>